<dbReference type="InterPro" id="IPR001452">
    <property type="entry name" value="SH3_domain"/>
</dbReference>
<proteinExistence type="predicted"/>
<feature type="compositionally biased region" description="Polar residues" evidence="3">
    <location>
        <begin position="687"/>
        <end position="701"/>
    </location>
</feature>
<dbReference type="GO" id="GO:0008104">
    <property type="term" value="P:intracellular protein localization"/>
    <property type="evidence" value="ECO:0007669"/>
    <property type="project" value="TreeGrafter"/>
</dbReference>
<feature type="compositionally biased region" description="Polar residues" evidence="3">
    <location>
        <begin position="581"/>
        <end position="597"/>
    </location>
</feature>
<dbReference type="GO" id="GO:0051286">
    <property type="term" value="C:cell tip"/>
    <property type="evidence" value="ECO:0007669"/>
    <property type="project" value="TreeGrafter"/>
</dbReference>
<keyword evidence="1 2" id="KW-0728">SH3 domain</keyword>
<dbReference type="EMBL" id="JAQGDS010000003">
    <property type="protein sequence ID" value="KAJ6261890.1"/>
    <property type="molecule type" value="Genomic_DNA"/>
</dbReference>
<keyword evidence="6" id="KW-1185">Reference proteome</keyword>
<evidence type="ECO:0000259" key="4">
    <source>
        <dbReference type="PROSITE" id="PS50002"/>
    </source>
</evidence>
<dbReference type="SUPFAM" id="SSF50044">
    <property type="entry name" value="SH3-domain"/>
    <property type="match status" value="1"/>
</dbReference>
<gene>
    <name evidence="5" type="ORF">Dda_2689</name>
</gene>
<reference evidence="5" key="1">
    <citation type="submission" date="2023-01" db="EMBL/GenBank/DDBJ databases">
        <title>The chitinases involved in constricting ring structure development in the nematode-trapping fungus Drechslerella dactyloides.</title>
        <authorList>
            <person name="Wang R."/>
            <person name="Zhang L."/>
            <person name="Tang P."/>
            <person name="Li S."/>
            <person name="Liang L."/>
        </authorList>
    </citation>
    <scope>NUCLEOTIDE SEQUENCE</scope>
    <source>
        <strain evidence="5">YMF1.00031</strain>
    </source>
</reference>
<feature type="compositionally biased region" description="Basic and acidic residues" evidence="3">
    <location>
        <begin position="424"/>
        <end position="436"/>
    </location>
</feature>
<protein>
    <recommendedName>
        <fullName evidence="4">SH3 domain-containing protein</fullName>
    </recommendedName>
</protein>
<name>A0AAD6J020_DREDA</name>
<feature type="compositionally biased region" description="Basic and acidic residues" evidence="3">
    <location>
        <begin position="325"/>
        <end position="367"/>
    </location>
</feature>
<dbReference type="PANTHER" id="PTHR47775:SF1">
    <property type="entry name" value="BUD SITE SELECTION PROTEIN 14"/>
    <property type="match status" value="1"/>
</dbReference>
<organism evidence="5 6">
    <name type="scientific">Drechslerella dactyloides</name>
    <name type="common">Nematode-trapping fungus</name>
    <name type="synonym">Arthrobotrys dactyloides</name>
    <dbReference type="NCBI Taxonomy" id="74499"/>
    <lineage>
        <taxon>Eukaryota</taxon>
        <taxon>Fungi</taxon>
        <taxon>Dikarya</taxon>
        <taxon>Ascomycota</taxon>
        <taxon>Pezizomycotina</taxon>
        <taxon>Orbiliomycetes</taxon>
        <taxon>Orbiliales</taxon>
        <taxon>Orbiliaceae</taxon>
        <taxon>Drechslerella</taxon>
    </lineage>
</organism>
<dbReference type="Gene3D" id="2.30.30.40">
    <property type="entry name" value="SH3 Domains"/>
    <property type="match status" value="1"/>
</dbReference>
<feature type="compositionally biased region" description="Polar residues" evidence="3">
    <location>
        <begin position="497"/>
        <end position="519"/>
    </location>
</feature>
<evidence type="ECO:0000256" key="2">
    <source>
        <dbReference type="PROSITE-ProRule" id="PRU00192"/>
    </source>
</evidence>
<dbReference type="FunFam" id="2.30.30.40:FF:000035">
    <property type="entry name" value="SH3 domain containing protein"/>
    <property type="match status" value="1"/>
</dbReference>
<dbReference type="SMART" id="SM00326">
    <property type="entry name" value="SH3"/>
    <property type="match status" value="1"/>
</dbReference>
<feature type="region of interest" description="Disordered" evidence="3">
    <location>
        <begin position="260"/>
        <end position="707"/>
    </location>
</feature>
<dbReference type="Proteomes" id="UP001221413">
    <property type="component" value="Unassembled WGS sequence"/>
</dbReference>
<comment type="caution">
    <text evidence="5">The sequence shown here is derived from an EMBL/GenBank/DDBJ whole genome shotgun (WGS) entry which is preliminary data.</text>
</comment>
<feature type="region of interest" description="Disordered" evidence="3">
    <location>
        <begin position="18"/>
        <end position="42"/>
    </location>
</feature>
<accession>A0AAD6J020</accession>
<sequence>MRLTDSLAASAVAIPSRTDTIDLQQDQDHPSAKDHSNGVATKAGSIAPSQANALMNVAQEQAHEQHDLMTVHTSNGTRVNGEATNGDSYIPDSISPYNHEPEYANGHDDDAHDEDDMDEEMLDRMSSSPSISDEDIDFEFVYALHTFIATVEGQANATKGDTMVLLDDSNSYWWLVRVVKDSSIGYLPAEHIETPSERLARLNKHRNVDVRTPSARDIEKMMLTKLSLQLSTPMLGDNQEKSKNILKKAIKRRGAKTVQFAPPTYFEPSDVEYSTDEEDDEGGYYSNEDEGAALDDEDALADTKSLGGSTIVEDDEITPMEAPDTSDRARLPDEKSKDGQKKDDKSQAKSKAEVRKSEDIFETEKVDASTAAENKPKPSPIRNTDSAFFGDADSEPRRITLTPKLVRDDDITTAPSVVPVKPKTATDKSAGRREEVLSPPPSTTKNEKVKKEKKSILGSLFKKKKSNSKDEEIDEFLHSNEKKSDESLRGESGGRTNGTKNGNAVEQSPQLQQRAQQNEKLLQNPQHQHQQPKKAPEPVVSAPKILKNAPIRTIDSVREVDEEDDERPLGMKFATRIPPIDQQQSTVVAAPEGTSTKQPQPQPQPSQQQQQHILPSAAPAALQQVMHAEASPASIQSPASKPRPESDEADPVVTYTDHVDGRPDGYYSDSPEDLTPHELPSLIPDNGSGSEDNGPLDTSPTEAAYPDTLVAHPGSPAELVWSEAALRTYLDDDNRDIRDFLVVVNHRTEAPAVKTHPVITPLFADANSRLKDMTMEVPAVDSPSFYD</sequence>
<evidence type="ECO:0000256" key="3">
    <source>
        <dbReference type="SAM" id="MobiDB-lite"/>
    </source>
</evidence>
<dbReference type="InterPro" id="IPR053039">
    <property type="entry name" value="Polarity_Bud-Selection_Reg"/>
</dbReference>
<feature type="compositionally biased region" description="Basic and acidic residues" evidence="3">
    <location>
        <begin position="467"/>
        <end position="489"/>
    </location>
</feature>
<dbReference type="GO" id="GO:0030950">
    <property type="term" value="P:establishment or maintenance of actin cytoskeleton polarity"/>
    <property type="evidence" value="ECO:0007669"/>
    <property type="project" value="TreeGrafter"/>
</dbReference>
<feature type="compositionally biased region" description="Acidic residues" evidence="3">
    <location>
        <begin position="269"/>
        <end position="300"/>
    </location>
</feature>
<dbReference type="GO" id="GO:0015630">
    <property type="term" value="C:microtubule cytoskeleton"/>
    <property type="evidence" value="ECO:0007669"/>
    <property type="project" value="TreeGrafter"/>
</dbReference>
<dbReference type="AlphaFoldDB" id="A0AAD6J020"/>
<feature type="region of interest" description="Disordered" evidence="3">
    <location>
        <begin position="93"/>
        <end position="119"/>
    </location>
</feature>
<feature type="compositionally biased region" description="Low complexity" evidence="3">
    <location>
        <begin position="520"/>
        <end position="529"/>
    </location>
</feature>
<feature type="compositionally biased region" description="Basic and acidic residues" evidence="3">
    <location>
        <begin position="26"/>
        <end position="36"/>
    </location>
</feature>
<feature type="compositionally biased region" description="Basic and acidic residues" evidence="3">
    <location>
        <begin position="99"/>
        <end position="110"/>
    </location>
</feature>
<feature type="domain" description="SH3" evidence="4">
    <location>
        <begin position="136"/>
        <end position="197"/>
    </location>
</feature>
<evidence type="ECO:0000256" key="1">
    <source>
        <dbReference type="ARBA" id="ARBA00022443"/>
    </source>
</evidence>
<dbReference type="PANTHER" id="PTHR47775">
    <property type="entry name" value="BUD SITE SELECTION PROTEIN 14"/>
    <property type="match status" value="1"/>
</dbReference>
<dbReference type="PROSITE" id="PS50002">
    <property type="entry name" value="SH3"/>
    <property type="match status" value="1"/>
</dbReference>
<dbReference type="InterPro" id="IPR036028">
    <property type="entry name" value="SH3-like_dom_sf"/>
</dbReference>
<evidence type="ECO:0000313" key="6">
    <source>
        <dbReference type="Proteomes" id="UP001221413"/>
    </source>
</evidence>
<evidence type="ECO:0000313" key="5">
    <source>
        <dbReference type="EMBL" id="KAJ6261890.1"/>
    </source>
</evidence>